<reference evidence="3" key="2">
    <citation type="submission" date="2020-07" db="EMBL/GenBank/DDBJ databases">
        <authorList>
            <person name="Vera ALvarez R."/>
            <person name="Arias-Moreno D.M."/>
            <person name="Jimenez-Jacinto V."/>
            <person name="Jimenez-Bremont J.F."/>
            <person name="Swaminathan K."/>
            <person name="Moose S.P."/>
            <person name="Guerrero-Gonzalez M.L."/>
            <person name="Marino-Ramirez L."/>
            <person name="Landsman D."/>
            <person name="Rodriguez-Kessler M."/>
            <person name="Delgado-Sanchez P."/>
        </authorList>
    </citation>
    <scope>NUCLEOTIDE SEQUENCE</scope>
    <source>
        <tissue evidence="3">Cladode</tissue>
    </source>
</reference>
<keyword evidence="2" id="KW-0809">Transit peptide</keyword>
<dbReference type="AlphaFoldDB" id="A0A7C9CQ12"/>
<evidence type="ECO:0000313" key="3">
    <source>
        <dbReference type="EMBL" id="MBA4622926.1"/>
    </source>
</evidence>
<dbReference type="PANTHER" id="PTHR31745">
    <property type="entry name" value="SINGLE-STRANDED DNA-BINDING PROTEIN WHY2, MITOCHONDRIAL"/>
    <property type="match status" value="1"/>
</dbReference>
<dbReference type="InterPro" id="IPR009044">
    <property type="entry name" value="ssDNA-bd_transcriptional_reg"/>
</dbReference>
<dbReference type="Gene3D" id="2.30.31.10">
    <property type="entry name" value="Transcriptional Coactivator Pc4, Chain A"/>
    <property type="match status" value="1"/>
</dbReference>
<reference evidence="3" key="1">
    <citation type="journal article" date="2013" name="J. Plant Res.">
        <title>Effect of fungi and light on seed germination of three Opuntia species from semiarid lands of central Mexico.</title>
        <authorList>
            <person name="Delgado-Sanchez P."/>
            <person name="Jimenez-Bremont J.F."/>
            <person name="Guerrero-Gonzalez Mde L."/>
            <person name="Flores J."/>
        </authorList>
    </citation>
    <scope>NUCLEOTIDE SEQUENCE</scope>
    <source>
        <tissue evidence="3">Cladode</tissue>
    </source>
</reference>
<dbReference type="GO" id="GO:0006952">
    <property type="term" value="P:defense response"/>
    <property type="evidence" value="ECO:0007669"/>
    <property type="project" value="InterPro"/>
</dbReference>
<accession>A0A7C9CQ12</accession>
<dbReference type="InterPro" id="IPR013742">
    <property type="entry name" value="Whirly"/>
</dbReference>
<evidence type="ECO:0000256" key="1">
    <source>
        <dbReference type="ARBA" id="ARBA00006061"/>
    </source>
</evidence>
<protein>
    <recommendedName>
        <fullName evidence="4">Single-stranded DNA-binding protein</fullName>
    </recommendedName>
</protein>
<evidence type="ECO:0008006" key="4">
    <source>
        <dbReference type="Google" id="ProtNLM"/>
    </source>
</evidence>
<dbReference type="EMBL" id="GISG01040949">
    <property type="protein sequence ID" value="MBA4622926.1"/>
    <property type="molecule type" value="Transcribed_RNA"/>
</dbReference>
<evidence type="ECO:0000256" key="2">
    <source>
        <dbReference type="ARBA" id="ARBA00022946"/>
    </source>
</evidence>
<dbReference type="SUPFAM" id="SSF54447">
    <property type="entry name" value="ssDNA-binding transcriptional regulator domain"/>
    <property type="match status" value="1"/>
</dbReference>
<dbReference type="PANTHER" id="PTHR31745:SF1">
    <property type="entry name" value="SINGLE-STRANDED DNA-BINDING PROTEIN WHY2, MITOCHONDRIAL"/>
    <property type="match status" value="1"/>
</dbReference>
<organism evidence="3">
    <name type="scientific">Opuntia streptacantha</name>
    <name type="common">Prickly pear cactus</name>
    <name type="synonym">Opuntia cardona</name>
    <dbReference type="NCBI Taxonomy" id="393608"/>
    <lineage>
        <taxon>Eukaryota</taxon>
        <taxon>Viridiplantae</taxon>
        <taxon>Streptophyta</taxon>
        <taxon>Embryophyta</taxon>
        <taxon>Tracheophyta</taxon>
        <taxon>Spermatophyta</taxon>
        <taxon>Magnoliopsida</taxon>
        <taxon>eudicotyledons</taxon>
        <taxon>Gunneridae</taxon>
        <taxon>Pentapetalae</taxon>
        <taxon>Caryophyllales</taxon>
        <taxon>Cactineae</taxon>
        <taxon>Cactaceae</taxon>
        <taxon>Opuntioideae</taxon>
        <taxon>Opuntia</taxon>
    </lineage>
</organism>
<proteinExistence type="inferred from homology"/>
<dbReference type="GO" id="GO:0003697">
    <property type="term" value="F:single-stranded DNA binding"/>
    <property type="evidence" value="ECO:0007669"/>
    <property type="project" value="InterPro"/>
</dbReference>
<comment type="similarity">
    <text evidence="1">Belongs to the Whirly family.</text>
</comment>
<dbReference type="GO" id="GO:0006355">
    <property type="term" value="P:regulation of DNA-templated transcription"/>
    <property type="evidence" value="ECO:0007669"/>
    <property type="project" value="InterPro"/>
</dbReference>
<sequence>MMKLVGILKSRRQIPGQISSMKNTATDVYGMHSLLSSAGISTTAQNFSGSERIFASYDVYKGKAALSAQPVPPRFAKVNAGGIKVKRQGFIVLSFSPSLGERKYDWERKQVFALSATEVGSLISLGPNGSCEFFHDPAIKTSNAGQVRKSFSVKAHSDGSGYFFSLAVVNNVTKTNERFTVPITSAEFSVMRTSFSFVLPHIMGWDRYSSQLPALEENSAKAGPARLATEWDR</sequence>
<name>A0A7C9CQ12_OPUST</name>
<dbReference type="Pfam" id="PF08536">
    <property type="entry name" value="Whirly"/>
    <property type="match status" value="1"/>
</dbReference>